<comment type="caution">
    <text evidence="1">The sequence shown here is derived from an EMBL/GenBank/DDBJ whole genome shotgun (WGS) entry which is preliminary data.</text>
</comment>
<evidence type="ECO:0000313" key="2">
    <source>
        <dbReference type="Proteomes" id="UP001177021"/>
    </source>
</evidence>
<reference evidence="1" key="1">
    <citation type="submission" date="2023-10" db="EMBL/GenBank/DDBJ databases">
        <authorList>
            <person name="Rodriguez Cubillos JULIANA M."/>
            <person name="De Vega J."/>
        </authorList>
    </citation>
    <scope>NUCLEOTIDE SEQUENCE</scope>
</reference>
<accession>A0ACB0IYH3</accession>
<name>A0ACB0IYH3_TRIPR</name>
<proteinExistence type="predicted"/>
<dbReference type="Proteomes" id="UP001177021">
    <property type="component" value="Unassembled WGS sequence"/>
</dbReference>
<evidence type="ECO:0000313" key="1">
    <source>
        <dbReference type="EMBL" id="CAJ2637694.1"/>
    </source>
</evidence>
<organism evidence="1 2">
    <name type="scientific">Trifolium pratense</name>
    <name type="common">Red clover</name>
    <dbReference type="NCBI Taxonomy" id="57577"/>
    <lineage>
        <taxon>Eukaryota</taxon>
        <taxon>Viridiplantae</taxon>
        <taxon>Streptophyta</taxon>
        <taxon>Embryophyta</taxon>
        <taxon>Tracheophyta</taxon>
        <taxon>Spermatophyta</taxon>
        <taxon>Magnoliopsida</taxon>
        <taxon>eudicotyledons</taxon>
        <taxon>Gunneridae</taxon>
        <taxon>Pentapetalae</taxon>
        <taxon>rosids</taxon>
        <taxon>fabids</taxon>
        <taxon>Fabales</taxon>
        <taxon>Fabaceae</taxon>
        <taxon>Papilionoideae</taxon>
        <taxon>50 kb inversion clade</taxon>
        <taxon>NPAAA clade</taxon>
        <taxon>Hologalegina</taxon>
        <taxon>IRL clade</taxon>
        <taxon>Trifolieae</taxon>
        <taxon>Trifolium</taxon>
    </lineage>
</organism>
<gene>
    <name evidence="1" type="ORF">MILVUS5_LOCUS8019</name>
</gene>
<keyword evidence="2" id="KW-1185">Reference proteome</keyword>
<sequence>MVHMAFPYAWCIRLSQPLDLIYTCYNPSILQLTFAVPNAFFSPSNRYYQSCYSRSEEDKDSSLVEIIHGLQRLGRKMKKEKKKKMIMMNLLFKDFIFLKLGRFMNGEKKRNH</sequence>
<dbReference type="EMBL" id="CASHSV030000013">
    <property type="protein sequence ID" value="CAJ2637694.1"/>
    <property type="molecule type" value="Genomic_DNA"/>
</dbReference>
<protein>
    <submittedName>
        <fullName evidence="1">Uncharacterized protein</fullName>
    </submittedName>
</protein>